<dbReference type="EMBL" id="AFNW01000568">
    <property type="protein sequence ID" value="EKJ68544.1"/>
    <property type="molecule type" value="Genomic_DNA"/>
</dbReference>
<organism evidence="1 2">
    <name type="scientific">Fusarium pseudograminearum (strain CS3096)</name>
    <name type="common">Wheat and barley crown-rot fungus</name>
    <dbReference type="NCBI Taxonomy" id="1028729"/>
    <lineage>
        <taxon>Eukaryota</taxon>
        <taxon>Fungi</taxon>
        <taxon>Dikarya</taxon>
        <taxon>Ascomycota</taxon>
        <taxon>Pezizomycotina</taxon>
        <taxon>Sordariomycetes</taxon>
        <taxon>Hypocreomycetidae</taxon>
        <taxon>Hypocreales</taxon>
        <taxon>Nectriaceae</taxon>
        <taxon>Fusarium</taxon>
    </lineage>
</organism>
<keyword evidence="2" id="KW-1185">Reference proteome</keyword>
<gene>
    <name evidence="1" type="ORF">FPSE_11278</name>
</gene>
<proteinExistence type="predicted"/>
<sequence length="20" mass="2556">LLYLIYIRKVFFLKGYKSYK</sequence>
<comment type="caution">
    <text evidence="1">The sequence shown here is derived from an EMBL/GenBank/DDBJ whole genome shotgun (WGS) entry which is preliminary data.</text>
</comment>
<dbReference type="AlphaFoldDB" id="K3V660"/>
<dbReference type="RefSeq" id="XP_061844415.1">
    <property type="nucleotide sequence ID" value="XM_061988472.1"/>
</dbReference>
<reference evidence="1 2" key="1">
    <citation type="journal article" date="2012" name="PLoS Pathog.">
        <title>Comparative pathogenomics reveals horizontally acquired novel virulence genes in fungi infecting cereal hosts.</title>
        <authorList>
            <person name="Gardiner D.M."/>
            <person name="McDonald M.C."/>
            <person name="Covarelli L."/>
            <person name="Solomon P.S."/>
            <person name="Rusu A.G."/>
            <person name="Marshall M."/>
            <person name="Kazan K."/>
            <person name="Chakraborty S."/>
            <person name="McDonald B.A."/>
            <person name="Manners J.M."/>
        </authorList>
    </citation>
    <scope>NUCLEOTIDE SEQUENCE [LARGE SCALE GENOMIC DNA]</scope>
    <source>
        <strain evidence="1 2">CS3096</strain>
    </source>
</reference>
<protein>
    <submittedName>
        <fullName evidence="1">Uncharacterized protein</fullName>
    </submittedName>
</protein>
<dbReference type="GeneID" id="20369895"/>
<accession>K3V660</accession>
<evidence type="ECO:0000313" key="1">
    <source>
        <dbReference type="EMBL" id="EKJ68544.1"/>
    </source>
</evidence>
<feature type="non-terminal residue" evidence="1">
    <location>
        <position position="1"/>
    </location>
</feature>
<dbReference type="Proteomes" id="UP000007978">
    <property type="component" value="Unassembled WGS sequence"/>
</dbReference>
<evidence type="ECO:0000313" key="2">
    <source>
        <dbReference type="Proteomes" id="UP000007978"/>
    </source>
</evidence>
<name>K3V660_FUSPC</name>